<evidence type="ECO:0000313" key="1">
    <source>
        <dbReference type="EMBL" id="KAF6037251.1"/>
    </source>
</evidence>
<reference evidence="1" key="1">
    <citation type="submission" date="2020-06" db="EMBL/GenBank/DDBJ databases">
        <title>Draft genome of Bugula neritina, a colonial animal packing powerful symbionts and potential medicines.</title>
        <authorList>
            <person name="Rayko M."/>
        </authorList>
    </citation>
    <scope>NUCLEOTIDE SEQUENCE [LARGE SCALE GENOMIC DNA]</scope>
    <source>
        <strain evidence="1">Kwan_BN1</strain>
    </source>
</reference>
<evidence type="ECO:0000313" key="2">
    <source>
        <dbReference type="Proteomes" id="UP000593567"/>
    </source>
</evidence>
<accession>A0A7J7KH84</accession>
<dbReference type="Proteomes" id="UP000593567">
    <property type="component" value="Unassembled WGS sequence"/>
</dbReference>
<dbReference type="AlphaFoldDB" id="A0A7J7KH84"/>
<dbReference type="EMBL" id="VXIV02000597">
    <property type="protein sequence ID" value="KAF6037251.1"/>
    <property type="molecule type" value="Genomic_DNA"/>
</dbReference>
<comment type="caution">
    <text evidence="1">The sequence shown here is derived from an EMBL/GenBank/DDBJ whole genome shotgun (WGS) entry which is preliminary data.</text>
</comment>
<proteinExistence type="predicted"/>
<protein>
    <submittedName>
        <fullName evidence="1">Uncharacterized protein</fullName>
    </submittedName>
</protein>
<organism evidence="1 2">
    <name type="scientific">Bugula neritina</name>
    <name type="common">Brown bryozoan</name>
    <name type="synonym">Sertularia neritina</name>
    <dbReference type="NCBI Taxonomy" id="10212"/>
    <lineage>
        <taxon>Eukaryota</taxon>
        <taxon>Metazoa</taxon>
        <taxon>Spiralia</taxon>
        <taxon>Lophotrochozoa</taxon>
        <taxon>Bryozoa</taxon>
        <taxon>Gymnolaemata</taxon>
        <taxon>Cheilostomatida</taxon>
        <taxon>Flustrina</taxon>
        <taxon>Buguloidea</taxon>
        <taxon>Bugulidae</taxon>
        <taxon>Bugula</taxon>
    </lineage>
</organism>
<keyword evidence="2" id="KW-1185">Reference proteome</keyword>
<name>A0A7J7KH84_BUGNE</name>
<sequence>MKGHLHMDVIVYGIHGARNRKVIALFLFTLVVLSALVAKVASKTSGKAANCKDICSKNGLPKSALYHNYCICLE</sequence>
<gene>
    <name evidence="1" type="ORF">EB796_004441</name>
</gene>